<keyword evidence="4" id="KW-0547">Nucleotide-binding</keyword>
<dbReference type="SUPFAM" id="SSF52047">
    <property type="entry name" value="RNI-like"/>
    <property type="match status" value="1"/>
</dbReference>
<dbReference type="Gene3D" id="3.80.10.10">
    <property type="entry name" value="Ribonuclease Inhibitor"/>
    <property type="match status" value="4"/>
</dbReference>
<dbReference type="SUPFAM" id="SSF52058">
    <property type="entry name" value="L domain-like"/>
    <property type="match status" value="1"/>
</dbReference>
<accession>A0AAV6WJI8</accession>
<dbReference type="SUPFAM" id="SSF52540">
    <property type="entry name" value="P-loop containing nucleoside triphosphate hydrolases"/>
    <property type="match status" value="1"/>
</dbReference>
<evidence type="ECO:0000259" key="11">
    <source>
        <dbReference type="Pfam" id="PF23559"/>
    </source>
</evidence>
<name>A0AAV6WJI8_9LAMI</name>
<dbReference type="Gene3D" id="1.20.5.4130">
    <property type="match status" value="1"/>
</dbReference>
<dbReference type="InterPro" id="IPR002182">
    <property type="entry name" value="NB-ARC"/>
</dbReference>
<dbReference type="Pfam" id="PF00931">
    <property type="entry name" value="NB-ARC"/>
    <property type="match status" value="1"/>
</dbReference>
<dbReference type="Gene3D" id="1.10.8.430">
    <property type="entry name" value="Helical domain of apoptotic protease-activating factors"/>
    <property type="match status" value="1"/>
</dbReference>
<dbReference type="PANTHER" id="PTHR36766">
    <property type="entry name" value="PLANT BROAD-SPECTRUM MILDEW RESISTANCE PROTEIN RPW8"/>
    <property type="match status" value="1"/>
</dbReference>
<feature type="domain" description="Disease resistance protein winged helix" evidence="11">
    <location>
        <begin position="407"/>
        <end position="476"/>
    </location>
</feature>
<evidence type="ECO:0000256" key="2">
    <source>
        <dbReference type="ARBA" id="ARBA00022614"/>
    </source>
</evidence>
<dbReference type="Gene3D" id="1.10.10.10">
    <property type="entry name" value="Winged helix-like DNA-binding domain superfamily/Winged helix DNA-binding domain"/>
    <property type="match status" value="1"/>
</dbReference>
<feature type="domain" description="R13L1/DRL21-like LRR repeat region" evidence="13">
    <location>
        <begin position="685"/>
        <end position="733"/>
    </location>
</feature>
<evidence type="ECO:0000256" key="6">
    <source>
        <dbReference type="ARBA" id="ARBA00022840"/>
    </source>
</evidence>
<evidence type="ECO:0000256" key="1">
    <source>
        <dbReference type="ARBA" id="ARBA00008894"/>
    </source>
</evidence>
<evidence type="ECO:0000256" key="7">
    <source>
        <dbReference type="SAM" id="Coils"/>
    </source>
</evidence>
<keyword evidence="15" id="KW-1185">Reference proteome</keyword>
<feature type="region of interest" description="Disordered" evidence="8">
    <location>
        <begin position="753"/>
        <end position="773"/>
    </location>
</feature>
<keyword evidence="7" id="KW-0175">Coiled coil</keyword>
<feature type="domain" description="Disease resistance R13L4/SHOC-2-like LRR" evidence="12">
    <location>
        <begin position="523"/>
        <end position="648"/>
    </location>
</feature>
<organism evidence="14 15">
    <name type="scientific">Buddleja alternifolia</name>
    <dbReference type="NCBI Taxonomy" id="168488"/>
    <lineage>
        <taxon>Eukaryota</taxon>
        <taxon>Viridiplantae</taxon>
        <taxon>Streptophyta</taxon>
        <taxon>Embryophyta</taxon>
        <taxon>Tracheophyta</taxon>
        <taxon>Spermatophyta</taxon>
        <taxon>Magnoliopsida</taxon>
        <taxon>eudicotyledons</taxon>
        <taxon>Gunneridae</taxon>
        <taxon>Pentapetalae</taxon>
        <taxon>asterids</taxon>
        <taxon>lamiids</taxon>
        <taxon>Lamiales</taxon>
        <taxon>Scrophulariaceae</taxon>
        <taxon>Buddlejeae</taxon>
        <taxon>Buddleja</taxon>
    </lineage>
</organism>
<feature type="coiled-coil region" evidence="7">
    <location>
        <begin position="685"/>
        <end position="719"/>
    </location>
</feature>
<dbReference type="GO" id="GO:0043531">
    <property type="term" value="F:ADP binding"/>
    <property type="evidence" value="ECO:0007669"/>
    <property type="project" value="InterPro"/>
</dbReference>
<dbReference type="Proteomes" id="UP000826271">
    <property type="component" value="Unassembled WGS sequence"/>
</dbReference>
<dbReference type="InterPro" id="IPR027417">
    <property type="entry name" value="P-loop_NTPase"/>
</dbReference>
<keyword evidence="3" id="KW-0677">Repeat</keyword>
<proteinExistence type="inferred from homology"/>
<feature type="domain" description="Disease resistance N-terminal" evidence="10">
    <location>
        <begin position="11"/>
        <end position="96"/>
    </location>
</feature>
<dbReference type="FunFam" id="3.40.50.300:FF:001091">
    <property type="entry name" value="Probable disease resistance protein At1g61300"/>
    <property type="match status" value="1"/>
</dbReference>
<dbReference type="Gene3D" id="3.40.50.300">
    <property type="entry name" value="P-loop containing nucleotide triphosphate hydrolases"/>
    <property type="match status" value="1"/>
</dbReference>
<feature type="domain" description="R13L1/DRL21-like LRR repeat region" evidence="13">
    <location>
        <begin position="777"/>
        <end position="842"/>
    </location>
</feature>
<evidence type="ECO:0000259" key="13">
    <source>
        <dbReference type="Pfam" id="PF25019"/>
    </source>
</evidence>
<evidence type="ECO:0000259" key="12">
    <source>
        <dbReference type="Pfam" id="PF23598"/>
    </source>
</evidence>
<feature type="domain" description="NB-ARC" evidence="9">
    <location>
        <begin position="150"/>
        <end position="322"/>
    </location>
</feature>
<reference evidence="14" key="1">
    <citation type="submission" date="2019-10" db="EMBL/GenBank/DDBJ databases">
        <authorList>
            <person name="Zhang R."/>
            <person name="Pan Y."/>
            <person name="Wang J."/>
            <person name="Ma R."/>
            <person name="Yu S."/>
        </authorList>
    </citation>
    <scope>NUCLEOTIDE SEQUENCE</scope>
    <source>
        <strain evidence="14">LA-IB0</strain>
        <tissue evidence="14">Leaf</tissue>
    </source>
</reference>
<keyword evidence="6" id="KW-0067">ATP-binding</keyword>
<dbReference type="PRINTS" id="PR00364">
    <property type="entry name" value="DISEASERSIST"/>
</dbReference>
<dbReference type="GO" id="GO:0005524">
    <property type="term" value="F:ATP binding"/>
    <property type="evidence" value="ECO:0007669"/>
    <property type="project" value="UniProtKB-KW"/>
</dbReference>
<dbReference type="Pfam" id="PF23559">
    <property type="entry name" value="WHD_DRP"/>
    <property type="match status" value="1"/>
</dbReference>
<comment type="similarity">
    <text evidence="1">Belongs to the disease resistance NB-LRR family.</text>
</comment>
<evidence type="ECO:0000256" key="3">
    <source>
        <dbReference type="ARBA" id="ARBA00022737"/>
    </source>
</evidence>
<evidence type="ECO:0000256" key="4">
    <source>
        <dbReference type="ARBA" id="ARBA00022741"/>
    </source>
</evidence>
<dbReference type="AlphaFoldDB" id="A0AAV6WJI8"/>
<protein>
    <submittedName>
        <fullName evidence="14">Uncharacterized protein</fullName>
    </submittedName>
</protein>
<dbReference type="InterPro" id="IPR041118">
    <property type="entry name" value="Rx_N"/>
</dbReference>
<dbReference type="EMBL" id="WHWC01000015">
    <property type="protein sequence ID" value="KAG8368557.1"/>
    <property type="molecule type" value="Genomic_DNA"/>
</dbReference>
<evidence type="ECO:0000313" key="14">
    <source>
        <dbReference type="EMBL" id="KAG8368557.1"/>
    </source>
</evidence>
<dbReference type="FunFam" id="1.10.10.10:FF:000322">
    <property type="entry name" value="Probable disease resistance protein At1g63360"/>
    <property type="match status" value="1"/>
</dbReference>
<keyword evidence="2" id="KW-0433">Leucine-rich repeat</keyword>
<evidence type="ECO:0000259" key="10">
    <source>
        <dbReference type="Pfam" id="PF18052"/>
    </source>
</evidence>
<dbReference type="Pfam" id="PF18052">
    <property type="entry name" value="Rx_N"/>
    <property type="match status" value="1"/>
</dbReference>
<dbReference type="Pfam" id="PF23598">
    <property type="entry name" value="LRR_14"/>
    <property type="match status" value="1"/>
</dbReference>
<dbReference type="Pfam" id="PF25019">
    <property type="entry name" value="LRR_R13L1-DRL21"/>
    <property type="match status" value="2"/>
</dbReference>
<comment type="caution">
    <text evidence="14">The sequence shown here is derived from an EMBL/GenBank/DDBJ whole genome shotgun (WGS) entry which is preliminary data.</text>
</comment>
<keyword evidence="5" id="KW-0611">Plant defense</keyword>
<dbReference type="InterPro" id="IPR042197">
    <property type="entry name" value="Apaf_helical"/>
</dbReference>
<evidence type="ECO:0000256" key="5">
    <source>
        <dbReference type="ARBA" id="ARBA00022821"/>
    </source>
</evidence>
<dbReference type="InterPro" id="IPR036388">
    <property type="entry name" value="WH-like_DNA-bd_sf"/>
</dbReference>
<evidence type="ECO:0000259" key="9">
    <source>
        <dbReference type="Pfam" id="PF00931"/>
    </source>
</evidence>
<evidence type="ECO:0000313" key="15">
    <source>
        <dbReference type="Proteomes" id="UP000826271"/>
    </source>
</evidence>
<dbReference type="InterPro" id="IPR032675">
    <property type="entry name" value="LRR_dom_sf"/>
</dbReference>
<dbReference type="PANTHER" id="PTHR36766:SF48">
    <property type="entry name" value="DISEASE RESISTANCE PROTEIN RGA3"/>
    <property type="match status" value="1"/>
</dbReference>
<dbReference type="GO" id="GO:0051607">
    <property type="term" value="P:defense response to virus"/>
    <property type="evidence" value="ECO:0007669"/>
    <property type="project" value="UniProtKB-ARBA"/>
</dbReference>
<dbReference type="InterPro" id="IPR058922">
    <property type="entry name" value="WHD_DRP"/>
</dbReference>
<sequence length="1199" mass="136213">MMAEIILTPLLQVIFEKLANPVLQKFADYWELDDRFKKLQRILPIAQAVIQDAEERQTTEKSVMVWLTHLKDAACKAEDLLEEFMYKCKHSKQYPFNFTKSRIIFDDLEKVVLEGLNLPLAETNVVDRQFDMRETSSFVIGSEVIGREVEKGKIKERLLMPSGGEENVSVISIVGIPGIGKSTLAQMVYNDDEVKRCFDLRIWVFVSRDFKVKRIIKAAIESITGTKCDLTELDGLQSKLWNVLHKKKYLLVLDDVWNEDEEEWDKLRPLFSSGVDGSRVLVTTRCQKVAMLIGSSNSACNLKGLCEEDSWALFKKRAFVNQKEEEKYDSLVVIGKEIVRKCRGVPLATKVLGGLMRFKREEKDWLNVQKSEIWDLGVYRKGIFPALILSYLHLPPHLKHCFAFCSIFPKGYEIPKDELIHMWMAQGFIPSDGGSEPMEDIGEEYFNELLWMSMLEECEGGCIRGYKMHEVFYSLARFISENEFLVIEKGLAQRNFGQVRHASLVSGYSSSSLVPVALKQVKHLRTLLVFSEGGLSTVPSHIFSSFIYLRMLKLSGCLINLPESISGISMLRYLDLSNSHFHELPFAISSMYSLEVLNLYGCYNLRYLPPMGCKGLRHLNLSGCEKFTEMPQGIKDLVHLRTLPIYIVPIDYRAMRRNNYHKIQQHKFQKNNPSPKKAAVIQERIAELKNLNLKGELKIKRLERVHDVEEAKAANLMDKECLQSLGLCWGHAGSDLIMNPSLEANGAIFQERKAHTDTPESSEEPESSFSTVSDPGRAWEILESLQPHKNLKKLFVVGYPGLKITEWALPNLTELVLMNCGACLHLPILGHLPLLSSLRIEGFNSIMYIGQEIHGEKVEVSFPSLQELVMRDFPVLQEWASRDGTESFTNLRKLTIIDCPNLVSIPCFPSVDHLELRCCSSIALKCLENLTLLSSLVIEGFNELLCLPDKLIRNNHLLKSVRLSSCPKLRSLTPEFGGLKSLTFLSIRWCHDLLLLCEEFEDLTALEFLEISDCHSVKTLHFMESLRSLQDLSIENCSSLDFISFGFQPLTALKHLTIMYCPNLAALPNGLENLTALMSLSVISCPLLASLPEGIKHVKTLGSLEIHSCPRLVDLPEWLDNLISLRTLAISDCHSLKSLPVAFGRLSKLQHLTIQDCPDLQRRCQQDRGEDWWKIARVPRRYVFSSDPQQNCGVSSNST</sequence>
<gene>
    <name evidence="14" type="ORF">BUALT_Bualt15G0057900</name>
</gene>
<dbReference type="InterPro" id="IPR056789">
    <property type="entry name" value="LRR_R13L1-DRL21"/>
</dbReference>
<evidence type="ECO:0000256" key="8">
    <source>
        <dbReference type="SAM" id="MobiDB-lite"/>
    </source>
</evidence>
<dbReference type="InterPro" id="IPR055414">
    <property type="entry name" value="LRR_R13L4/SHOC2-like"/>
</dbReference>